<comment type="caution">
    <text evidence="1">The sequence shown here is derived from an EMBL/GenBank/DDBJ whole genome shotgun (WGS) entry which is preliminary data.</text>
</comment>
<sequence>MKVKFIYSQEREIERLYNLLLNYQWFVDNNFPIETPSFLKRLGKKGKKETCRQIKLELDKVDNKENKIQKVKIITAKWKQAERSFFNSLEKYNLKNQKEYSCYLCNFGPQGQFQMPNIIYIRIKKKKDIREINETIAHELIHLMVYDRIKNMDFEQKEGIIDMFFVRT</sequence>
<evidence type="ECO:0000313" key="1">
    <source>
        <dbReference type="EMBL" id="TSC96772.1"/>
    </source>
</evidence>
<dbReference type="Proteomes" id="UP000318711">
    <property type="component" value="Unassembled WGS sequence"/>
</dbReference>
<proteinExistence type="predicted"/>
<feature type="non-terminal residue" evidence="1">
    <location>
        <position position="168"/>
    </location>
</feature>
<evidence type="ECO:0000313" key="2">
    <source>
        <dbReference type="Proteomes" id="UP000318711"/>
    </source>
</evidence>
<evidence type="ECO:0008006" key="3">
    <source>
        <dbReference type="Google" id="ProtNLM"/>
    </source>
</evidence>
<protein>
    <recommendedName>
        <fullName evidence="3">SprT-like domain-containing protein</fullName>
    </recommendedName>
</protein>
<organism evidence="1 2">
    <name type="scientific">Candidatus Berkelbacteria bacterium Licking1014_2</name>
    <dbReference type="NCBI Taxonomy" id="2017146"/>
    <lineage>
        <taxon>Bacteria</taxon>
        <taxon>Candidatus Berkelbacteria</taxon>
    </lineage>
</organism>
<dbReference type="EMBL" id="VMGL01000028">
    <property type="protein sequence ID" value="TSC96772.1"/>
    <property type="molecule type" value="Genomic_DNA"/>
</dbReference>
<gene>
    <name evidence="1" type="ORF">CEN88_270</name>
</gene>
<name>A0A554LV77_9BACT</name>
<dbReference type="AlphaFoldDB" id="A0A554LV77"/>
<reference evidence="1 2" key="1">
    <citation type="submission" date="2017-07" db="EMBL/GenBank/DDBJ databases">
        <title>Mechanisms for carbon and nitrogen cycling indicate functional differentiation within the Candidate Phyla Radiation.</title>
        <authorList>
            <person name="Danczak R.E."/>
            <person name="Johnston M.D."/>
            <person name="Kenah C."/>
            <person name="Slattery M."/>
            <person name="Wrighton K.C."/>
            <person name="Wilkins M.J."/>
        </authorList>
    </citation>
    <scope>NUCLEOTIDE SEQUENCE [LARGE SCALE GENOMIC DNA]</scope>
    <source>
        <strain evidence="1">Licking1014_2</strain>
    </source>
</reference>
<accession>A0A554LV77</accession>